<proteinExistence type="predicted"/>
<dbReference type="OrthoDB" id="75169at2759"/>
<keyword evidence="3" id="KW-1185">Reference proteome</keyword>
<evidence type="ECO:0000256" key="1">
    <source>
        <dbReference type="SAM" id="SignalP"/>
    </source>
</evidence>
<sequence length="113" mass="12546">MKLISVGLFLYFVLIKFGTALECFSCAEDKCLNPDLWQKITNCGKTASGNHIGACLKEVYINADKKEITQRRCVIADKDASGKPTFACTNGQNKECKFFDSGSNYSKRFNLGI</sequence>
<comment type="caution">
    <text evidence="2">The sequence shown here is derived from an EMBL/GenBank/DDBJ whole genome shotgun (WGS) entry which is preliminary data.</text>
</comment>
<evidence type="ECO:0000313" key="2">
    <source>
        <dbReference type="EMBL" id="KAF7279340.1"/>
    </source>
</evidence>
<keyword evidence="1" id="KW-0732">Signal</keyword>
<feature type="chain" id="PRO_5032344276" evidence="1">
    <location>
        <begin position="21"/>
        <end position="113"/>
    </location>
</feature>
<protein>
    <submittedName>
        <fullName evidence="2">Uncharacterized protein</fullName>
    </submittedName>
</protein>
<evidence type="ECO:0000313" key="3">
    <source>
        <dbReference type="Proteomes" id="UP000625711"/>
    </source>
</evidence>
<gene>
    <name evidence="2" type="ORF">GWI33_007355</name>
</gene>
<feature type="signal peptide" evidence="1">
    <location>
        <begin position="1"/>
        <end position="20"/>
    </location>
</feature>
<accession>A0A834IKE1</accession>
<dbReference type="AlphaFoldDB" id="A0A834IKE1"/>
<organism evidence="2 3">
    <name type="scientific">Rhynchophorus ferrugineus</name>
    <name type="common">Red palm weevil</name>
    <name type="synonym">Curculio ferrugineus</name>
    <dbReference type="NCBI Taxonomy" id="354439"/>
    <lineage>
        <taxon>Eukaryota</taxon>
        <taxon>Metazoa</taxon>
        <taxon>Ecdysozoa</taxon>
        <taxon>Arthropoda</taxon>
        <taxon>Hexapoda</taxon>
        <taxon>Insecta</taxon>
        <taxon>Pterygota</taxon>
        <taxon>Neoptera</taxon>
        <taxon>Endopterygota</taxon>
        <taxon>Coleoptera</taxon>
        <taxon>Polyphaga</taxon>
        <taxon>Cucujiformia</taxon>
        <taxon>Curculionidae</taxon>
        <taxon>Dryophthorinae</taxon>
        <taxon>Rhynchophorus</taxon>
    </lineage>
</organism>
<reference evidence="2" key="1">
    <citation type="submission" date="2020-08" db="EMBL/GenBank/DDBJ databases">
        <title>Genome sequencing and assembly of the red palm weevil Rhynchophorus ferrugineus.</title>
        <authorList>
            <person name="Dias G.B."/>
            <person name="Bergman C.M."/>
            <person name="Manee M."/>
        </authorList>
    </citation>
    <scope>NUCLEOTIDE SEQUENCE</scope>
    <source>
        <strain evidence="2">AA-2017</strain>
        <tissue evidence="2">Whole larva</tissue>
    </source>
</reference>
<dbReference type="EMBL" id="JAACXV010000368">
    <property type="protein sequence ID" value="KAF7279340.1"/>
    <property type="molecule type" value="Genomic_DNA"/>
</dbReference>
<dbReference type="Proteomes" id="UP000625711">
    <property type="component" value="Unassembled WGS sequence"/>
</dbReference>
<name>A0A834IKE1_RHYFE</name>